<feature type="compositionally biased region" description="Low complexity" evidence="7">
    <location>
        <begin position="42"/>
        <end position="58"/>
    </location>
</feature>
<dbReference type="EMBL" id="KV407462">
    <property type="protein sequence ID" value="KZF20856.1"/>
    <property type="molecule type" value="Genomic_DNA"/>
</dbReference>
<evidence type="ECO:0000256" key="6">
    <source>
        <dbReference type="ARBA" id="ARBA00029995"/>
    </source>
</evidence>
<sequence>MPPAPPAPSSIPDNRLGLSPDEVQILRRHQQIALSQAGAGRGRASSTSSSRATTSNASSGGGGRLLLDPGSLSVLAAHFDRLMAAIQARVQMLTAQTQIATQAQYGRASNAMAHADAEIARFRDILRQIDELEVEFDKVRHIRDIVKGFRSRVEALDRRVGR</sequence>
<protein>
    <recommendedName>
        <fullName evidence="4">Biogenesis of lysosome-related organelles complex 1 subunit CNL1</fullName>
    </recommendedName>
    <alternativeName>
        <fullName evidence="6">CNO-like protein 1</fullName>
    </alternativeName>
</protein>
<keyword evidence="5" id="KW-0963">Cytoplasm</keyword>
<comment type="function">
    <text evidence="1">Component of the biogenesis of lysosome-related organelles complex-1 (BLOC-1), a complex that is involved in endosomal cargo sorting.</text>
</comment>
<evidence type="ECO:0000256" key="5">
    <source>
        <dbReference type="ARBA" id="ARBA00022490"/>
    </source>
</evidence>
<dbReference type="GeneID" id="28896397"/>
<comment type="similarity">
    <text evidence="3">Belongs to the BLOC1S4 family.</text>
</comment>
<keyword evidence="9" id="KW-1185">Reference proteome</keyword>
<dbReference type="InParanoid" id="A0A165FDJ0"/>
<dbReference type="PANTHER" id="PTHR39145:SF1">
    <property type="entry name" value="BIOGENESIS OF LYSOSOME-RELATED ORGANELLES COMPLEX 1 SUBUNIT CNL1"/>
    <property type="match status" value="1"/>
</dbReference>
<evidence type="ECO:0000256" key="1">
    <source>
        <dbReference type="ARBA" id="ARBA00003807"/>
    </source>
</evidence>
<dbReference type="PANTHER" id="PTHR39145">
    <property type="entry name" value="BIOGENESIS OF LYSOSOME-RELATED ORGANELLES COMPLEX 1 SUBUNIT CNL1"/>
    <property type="match status" value="1"/>
</dbReference>
<organism evidence="8 9">
    <name type="scientific">Xylona heveae (strain CBS 132557 / TC161)</name>
    <dbReference type="NCBI Taxonomy" id="1328760"/>
    <lineage>
        <taxon>Eukaryota</taxon>
        <taxon>Fungi</taxon>
        <taxon>Dikarya</taxon>
        <taxon>Ascomycota</taxon>
        <taxon>Pezizomycotina</taxon>
        <taxon>Xylonomycetes</taxon>
        <taxon>Xylonales</taxon>
        <taxon>Xylonaceae</taxon>
        <taxon>Xylona</taxon>
    </lineage>
</organism>
<dbReference type="InterPro" id="IPR034455">
    <property type="entry name" value="CNL1"/>
</dbReference>
<dbReference type="Proteomes" id="UP000076632">
    <property type="component" value="Unassembled WGS sequence"/>
</dbReference>
<evidence type="ECO:0000256" key="7">
    <source>
        <dbReference type="SAM" id="MobiDB-lite"/>
    </source>
</evidence>
<accession>A0A165FDJ0</accession>
<dbReference type="STRING" id="1328760.A0A165FDJ0"/>
<evidence type="ECO:0000256" key="3">
    <source>
        <dbReference type="ARBA" id="ARBA00007289"/>
    </source>
</evidence>
<dbReference type="OMA" id="RWQYLTQ"/>
<proteinExistence type="inferred from homology"/>
<dbReference type="GO" id="GO:0007032">
    <property type="term" value="P:endosome organization"/>
    <property type="evidence" value="ECO:0007669"/>
    <property type="project" value="TreeGrafter"/>
</dbReference>
<evidence type="ECO:0000313" key="9">
    <source>
        <dbReference type="Proteomes" id="UP000076632"/>
    </source>
</evidence>
<dbReference type="AlphaFoldDB" id="A0A165FDJ0"/>
<dbReference type="RefSeq" id="XP_018186411.1">
    <property type="nucleotide sequence ID" value="XM_018331260.1"/>
</dbReference>
<name>A0A165FDJ0_XYLHT</name>
<reference evidence="8 9" key="1">
    <citation type="journal article" date="2016" name="Fungal Biol.">
        <title>The genome of Xylona heveae provides a window into fungal endophytism.</title>
        <authorList>
            <person name="Gazis R."/>
            <person name="Kuo A."/>
            <person name="Riley R."/>
            <person name="LaButti K."/>
            <person name="Lipzen A."/>
            <person name="Lin J."/>
            <person name="Amirebrahimi M."/>
            <person name="Hesse C.N."/>
            <person name="Spatafora J.W."/>
            <person name="Henrissat B."/>
            <person name="Hainaut M."/>
            <person name="Grigoriev I.V."/>
            <person name="Hibbett D.S."/>
        </authorList>
    </citation>
    <scope>NUCLEOTIDE SEQUENCE [LARGE SCALE GENOMIC DNA]</scope>
    <source>
        <strain evidence="8 9">TC161</strain>
    </source>
</reference>
<evidence type="ECO:0000256" key="2">
    <source>
        <dbReference type="ARBA" id="ARBA00004496"/>
    </source>
</evidence>
<feature type="region of interest" description="Disordered" evidence="7">
    <location>
        <begin position="34"/>
        <end position="63"/>
    </location>
</feature>
<dbReference type="OrthoDB" id="5424991at2759"/>
<gene>
    <name evidence="8" type="ORF">L228DRAFT_240591</name>
</gene>
<evidence type="ECO:0000256" key="4">
    <source>
        <dbReference type="ARBA" id="ARBA00014971"/>
    </source>
</evidence>
<dbReference type="GO" id="GO:0005737">
    <property type="term" value="C:cytoplasm"/>
    <property type="evidence" value="ECO:0007669"/>
    <property type="project" value="UniProtKB-SubCell"/>
</dbReference>
<comment type="subcellular location">
    <subcellularLocation>
        <location evidence="2">Cytoplasm</location>
    </subcellularLocation>
</comment>
<evidence type="ECO:0000313" key="8">
    <source>
        <dbReference type="EMBL" id="KZF20856.1"/>
    </source>
</evidence>
<dbReference type="GO" id="GO:0031083">
    <property type="term" value="C:BLOC-1 complex"/>
    <property type="evidence" value="ECO:0007669"/>
    <property type="project" value="InterPro"/>
</dbReference>